<protein>
    <submittedName>
        <fullName evidence="6">Small GTP-binding protein</fullName>
    </submittedName>
</protein>
<dbReference type="PANTHER" id="PTHR46652:SF3">
    <property type="entry name" value="LEUCINE-RICH REPEAT-CONTAINING PROTEIN 9"/>
    <property type="match status" value="1"/>
</dbReference>
<dbReference type="PANTHER" id="PTHR46652">
    <property type="entry name" value="LEUCINE-RICH REPEAT AND IQ DOMAIN-CONTAINING PROTEIN 1-RELATED"/>
    <property type="match status" value="1"/>
</dbReference>
<dbReference type="PRINTS" id="PR00449">
    <property type="entry name" value="RASTRNSFRMNG"/>
</dbReference>
<keyword evidence="7" id="KW-1185">Reference proteome</keyword>
<dbReference type="PRINTS" id="PR00019">
    <property type="entry name" value="LEURICHRPT"/>
</dbReference>
<evidence type="ECO:0000256" key="2">
    <source>
        <dbReference type="ARBA" id="ARBA00022737"/>
    </source>
</evidence>
<evidence type="ECO:0000313" key="6">
    <source>
        <dbReference type="EMBL" id="MBB3839336.1"/>
    </source>
</evidence>
<dbReference type="InterPro" id="IPR027417">
    <property type="entry name" value="P-loop_NTPase"/>
</dbReference>
<dbReference type="EMBL" id="JACIBY010000006">
    <property type="protein sequence ID" value="MBB3839336.1"/>
    <property type="molecule type" value="Genomic_DNA"/>
</dbReference>
<dbReference type="AlphaFoldDB" id="A0A7W5ZP02"/>
<dbReference type="InterPro" id="IPR032171">
    <property type="entry name" value="COR-A"/>
</dbReference>
<dbReference type="InterPro" id="IPR001611">
    <property type="entry name" value="Leu-rich_rpt"/>
</dbReference>
<reference evidence="6 7" key="1">
    <citation type="submission" date="2020-08" db="EMBL/GenBank/DDBJ databases">
        <title>Genomic Encyclopedia of Type Strains, Phase IV (KMG-IV): sequencing the most valuable type-strain genomes for metagenomic binning, comparative biology and taxonomic classification.</title>
        <authorList>
            <person name="Goeker M."/>
        </authorList>
    </citation>
    <scope>NUCLEOTIDE SEQUENCE [LARGE SCALE GENOMIC DNA]</scope>
    <source>
        <strain evidence="6 7">DSM 17976</strain>
    </source>
</reference>
<evidence type="ECO:0000313" key="7">
    <source>
        <dbReference type="Proteomes" id="UP000541352"/>
    </source>
</evidence>
<dbReference type="PROSITE" id="PS51450">
    <property type="entry name" value="LRR"/>
    <property type="match status" value="10"/>
</dbReference>
<dbReference type="InterPro" id="IPR057263">
    <property type="entry name" value="COR-B"/>
</dbReference>
<keyword evidence="1" id="KW-0433">Leucine-rich repeat</keyword>
<dbReference type="InterPro" id="IPR032675">
    <property type="entry name" value="LRR_dom_sf"/>
</dbReference>
<keyword evidence="3" id="KW-0175">Coiled coil</keyword>
<dbReference type="GO" id="GO:0005525">
    <property type="term" value="F:GTP binding"/>
    <property type="evidence" value="ECO:0007669"/>
    <property type="project" value="InterPro"/>
</dbReference>
<dbReference type="Pfam" id="PF12799">
    <property type="entry name" value="LRR_4"/>
    <property type="match status" value="5"/>
</dbReference>
<dbReference type="Gene3D" id="1.10.10.2200">
    <property type="match status" value="1"/>
</dbReference>
<dbReference type="SMART" id="SM00365">
    <property type="entry name" value="LRR_SD22"/>
    <property type="match status" value="10"/>
</dbReference>
<evidence type="ECO:0000259" key="4">
    <source>
        <dbReference type="Pfam" id="PF16095"/>
    </source>
</evidence>
<feature type="coiled-coil region" evidence="3">
    <location>
        <begin position="910"/>
        <end position="951"/>
    </location>
</feature>
<dbReference type="Gene3D" id="3.80.10.10">
    <property type="entry name" value="Ribonuclease Inhibitor"/>
    <property type="match status" value="1"/>
</dbReference>
<dbReference type="Pfam" id="PF25497">
    <property type="entry name" value="COR-B"/>
    <property type="match status" value="1"/>
</dbReference>
<dbReference type="SUPFAM" id="SSF52058">
    <property type="entry name" value="L domain-like"/>
    <property type="match status" value="1"/>
</dbReference>
<dbReference type="Proteomes" id="UP000541352">
    <property type="component" value="Unassembled WGS sequence"/>
</dbReference>
<accession>A0A7W5ZP02</accession>
<evidence type="ECO:0000256" key="3">
    <source>
        <dbReference type="SAM" id="Coils"/>
    </source>
</evidence>
<dbReference type="Pfam" id="PF16095">
    <property type="entry name" value="COR-A"/>
    <property type="match status" value="1"/>
</dbReference>
<organism evidence="6 7">
    <name type="scientific">Runella defluvii</name>
    <dbReference type="NCBI Taxonomy" id="370973"/>
    <lineage>
        <taxon>Bacteria</taxon>
        <taxon>Pseudomonadati</taxon>
        <taxon>Bacteroidota</taxon>
        <taxon>Cytophagia</taxon>
        <taxon>Cytophagales</taxon>
        <taxon>Spirosomataceae</taxon>
        <taxon>Runella</taxon>
    </lineage>
</organism>
<evidence type="ECO:0000259" key="5">
    <source>
        <dbReference type="Pfam" id="PF25497"/>
    </source>
</evidence>
<gene>
    <name evidence="6" type="ORF">FHS57_003342</name>
</gene>
<dbReference type="InterPro" id="IPR003591">
    <property type="entry name" value="Leu-rich_rpt_typical-subtyp"/>
</dbReference>
<dbReference type="InterPro" id="IPR050836">
    <property type="entry name" value="SDS22/Internalin_LRR"/>
</dbReference>
<proteinExistence type="predicted"/>
<dbReference type="InterPro" id="IPR005225">
    <property type="entry name" value="Small_GTP-bd"/>
</dbReference>
<comment type="caution">
    <text evidence="6">The sequence shown here is derived from an EMBL/GenBank/DDBJ whole genome shotgun (WGS) entry which is preliminary data.</text>
</comment>
<dbReference type="SMART" id="SM00369">
    <property type="entry name" value="LRR_TYP"/>
    <property type="match status" value="10"/>
</dbReference>
<keyword evidence="2" id="KW-0677">Repeat</keyword>
<name>A0A7W5ZP02_9BACT</name>
<dbReference type="Pfam" id="PF08477">
    <property type="entry name" value="Roc"/>
    <property type="match status" value="1"/>
</dbReference>
<dbReference type="Gene3D" id="3.40.50.300">
    <property type="entry name" value="P-loop containing nucleotide triphosphate hydrolases"/>
    <property type="match status" value="1"/>
</dbReference>
<dbReference type="SUPFAM" id="SSF52540">
    <property type="entry name" value="P-loop containing nucleoside triphosphate hydrolases"/>
    <property type="match status" value="1"/>
</dbReference>
<feature type="domain" description="COR" evidence="4">
    <location>
        <begin position="553"/>
        <end position="701"/>
    </location>
</feature>
<dbReference type="InterPro" id="IPR036388">
    <property type="entry name" value="WH-like_DNA-bd_sf"/>
</dbReference>
<dbReference type="InterPro" id="IPR025875">
    <property type="entry name" value="Leu-rich_rpt_4"/>
</dbReference>
<sequence length="999" mass="116794">MSKLALRLIAENKRTKAPFLDLGNCGLKNQLPEELLDCVWLEKLNLGDFYFDKEIKKWVTTSNRGKKNSFKGNELVVLQKLTALQSLDLSNNQISDYSFLEKLTVLQSLDLSNNQISDIRFLEKFTALQSLDLSINQISDIRFLEKLTVLQSLDLSNNQISDIRFLEKLTALQLLNLSSNQISDIRFLEKLTALQSLYLSNNRISDIRFLEKLTALQSLYLSNNQISDYSFLEKLTALQSLDLSNNQISDYSFLEKLTALQSLDLNFNQINDIRFLKKLTALQSLNLSFNQISDIRFLEKLTALQLLNLNFNQTNDLKSLLPLLNNGLEIDLENEYSWELEGKIGLKDNPIVNPPLEIVKQGREAVIEYFVGKRKPLNECKLIFVGDGGVGKTSLMRRVVFNTFDKNEVTTHGINKIAWEEIENEKGETIRVNLWDFGGQHIQHSLHQFFFTERVIYVLVLNPRNDQKANYWLDQIEKLGRDSEILIAYNCKQEEDKKADFLSNFYELRKKYPKVPEPFLLSCQTGEGIESFKKALTAHILRNEGLNAEYLVKWFNIKQRLEEEVSVGRNYITYETYQKWCNEEEYDDLDRQKNLLKILDSIGSIVFFDKPILEDLQVLNPEWLTTGAYSILVSEQNRVNKGHLSWYDLKEIFKDEKEIFSDKTIRIKYTENQFQFIIELMLQYDLCQRDPFQQNSFLVPSAFGEKPNRDYSFAKQEARSYRLQFDSPFEMLIIHRFIAKNLLKIKGKDYWQSGIYIKHPDSETYALIETNLYSKQIDCWIKGVNIRGFWEVIRADFREILSIYHNFDFKEQVLYQKDGNETFLPYDEMLNSLRNGVRIIPYHPSYQLSNIDVLEVLDLFEDKNQTQRKMGHDGINIKIENKPHFEQKNVNKATVSIKVDVGGLKEFSEIKELLLDLEEYNIENENWKKALIKALDEFNKLEDAEEKSQQKTSISIIDRTFKKLKDLKDVVAIGFLSVDIEKKLPTLLEQWETFKGFFI</sequence>
<dbReference type="Gene3D" id="1.10.10.10">
    <property type="entry name" value="Winged helix-like DNA-binding domain superfamily/Winged helix DNA-binding domain"/>
    <property type="match status" value="1"/>
</dbReference>
<dbReference type="Gene3D" id="3.30.310.200">
    <property type="match status" value="1"/>
</dbReference>
<feature type="domain" description="C-terminal of Roc COR-B" evidence="5">
    <location>
        <begin position="729"/>
        <end position="854"/>
    </location>
</feature>
<dbReference type="RefSeq" id="WP_183975497.1">
    <property type="nucleotide sequence ID" value="NZ_JACIBY010000006.1"/>
</dbReference>
<evidence type="ECO:0000256" key="1">
    <source>
        <dbReference type="ARBA" id="ARBA00022614"/>
    </source>
</evidence>
<dbReference type="NCBIfam" id="TIGR00231">
    <property type="entry name" value="small_GTP"/>
    <property type="match status" value="1"/>
</dbReference>